<keyword evidence="1" id="KW-1133">Transmembrane helix</keyword>
<accession>A0A6J7WE12</accession>
<name>A0A6J7WE12_9CAUD</name>
<gene>
    <name evidence="2" type="ORF">UFOVP174_6</name>
</gene>
<feature type="transmembrane region" description="Helical" evidence="1">
    <location>
        <begin position="34"/>
        <end position="55"/>
    </location>
</feature>
<evidence type="ECO:0000256" key="1">
    <source>
        <dbReference type="SAM" id="Phobius"/>
    </source>
</evidence>
<keyword evidence="1" id="KW-0812">Transmembrane</keyword>
<reference evidence="2" key="1">
    <citation type="submission" date="2020-05" db="EMBL/GenBank/DDBJ databases">
        <authorList>
            <person name="Chiriac C."/>
            <person name="Salcher M."/>
            <person name="Ghai R."/>
            <person name="Kavagutti S V."/>
        </authorList>
    </citation>
    <scope>NUCLEOTIDE SEQUENCE</scope>
</reference>
<evidence type="ECO:0000313" key="2">
    <source>
        <dbReference type="EMBL" id="CAB5194465.1"/>
    </source>
</evidence>
<keyword evidence="1" id="KW-0472">Membrane</keyword>
<proteinExistence type="predicted"/>
<sequence>MHSISDSTEISSVGLASTAISWLSFMEVVKVSPYTQLIVNILSIIWLSLQIYNFVNTKIIKRKK</sequence>
<organism evidence="2">
    <name type="scientific">uncultured Caudovirales phage</name>
    <dbReference type="NCBI Taxonomy" id="2100421"/>
    <lineage>
        <taxon>Viruses</taxon>
        <taxon>Duplodnaviria</taxon>
        <taxon>Heunggongvirae</taxon>
        <taxon>Uroviricota</taxon>
        <taxon>Caudoviricetes</taxon>
        <taxon>Peduoviridae</taxon>
        <taxon>Maltschvirus</taxon>
        <taxon>Maltschvirus maltsch</taxon>
    </lineage>
</organism>
<dbReference type="EMBL" id="LR798216">
    <property type="protein sequence ID" value="CAB5194465.1"/>
    <property type="molecule type" value="Genomic_DNA"/>
</dbReference>
<protein>
    <submittedName>
        <fullName evidence="2">Uncharacterized protein</fullName>
    </submittedName>
</protein>